<organism evidence="2">
    <name type="scientific">Arundo donax</name>
    <name type="common">Giant reed</name>
    <name type="synonym">Donax arundinaceus</name>
    <dbReference type="NCBI Taxonomy" id="35708"/>
    <lineage>
        <taxon>Eukaryota</taxon>
        <taxon>Viridiplantae</taxon>
        <taxon>Streptophyta</taxon>
        <taxon>Embryophyta</taxon>
        <taxon>Tracheophyta</taxon>
        <taxon>Spermatophyta</taxon>
        <taxon>Magnoliopsida</taxon>
        <taxon>Liliopsida</taxon>
        <taxon>Poales</taxon>
        <taxon>Poaceae</taxon>
        <taxon>PACMAD clade</taxon>
        <taxon>Arundinoideae</taxon>
        <taxon>Arundineae</taxon>
        <taxon>Arundo</taxon>
    </lineage>
</organism>
<sequence>MAPADLQHARSASSIAGQRRRPGDAQGRGALSPPWRGRRAAELAIAGCQIAPRPGFPVAGDGSWSCCGAGGRGGGPGARQRGGAR</sequence>
<reference evidence="2" key="1">
    <citation type="submission" date="2014-09" db="EMBL/GenBank/DDBJ databases">
        <authorList>
            <person name="Magalhaes I.L.F."/>
            <person name="Oliveira U."/>
            <person name="Santos F.R."/>
            <person name="Vidigal T.H.D.A."/>
            <person name="Brescovit A.D."/>
            <person name="Santos A.J."/>
        </authorList>
    </citation>
    <scope>NUCLEOTIDE SEQUENCE</scope>
    <source>
        <tissue evidence="2">Shoot tissue taken approximately 20 cm above the soil surface</tissue>
    </source>
</reference>
<feature type="region of interest" description="Disordered" evidence="1">
    <location>
        <begin position="66"/>
        <end position="85"/>
    </location>
</feature>
<feature type="region of interest" description="Disordered" evidence="1">
    <location>
        <begin position="1"/>
        <end position="35"/>
    </location>
</feature>
<evidence type="ECO:0000313" key="2">
    <source>
        <dbReference type="EMBL" id="JAD74202.1"/>
    </source>
</evidence>
<protein>
    <submittedName>
        <fullName evidence="2">Uncharacterized protein</fullName>
    </submittedName>
</protein>
<proteinExistence type="predicted"/>
<name>A0A0A9CRT1_ARUDO</name>
<dbReference type="EMBL" id="GBRH01223693">
    <property type="protein sequence ID" value="JAD74202.1"/>
    <property type="molecule type" value="Transcribed_RNA"/>
</dbReference>
<reference evidence="2" key="2">
    <citation type="journal article" date="2015" name="Data Brief">
        <title>Shoot transcriptome of the giant reed, Arundo donax.</title>
        <authorList>
            <person name="Barrero R.A."/>
            <person name="Guerrero F.D."/>
            <person name="Moolhuijzen P."/>
            <person name="Goolsby J.A."/>
            <person name="Tidwell J."/>
            <person name="Bellgard S.E."/>
            <person name="Bellgard M.I."/>
        </authorList>
    </citation>
    <scope>NUCLEOTIDE SEQUENCE</scope>
    <source>
        <tissue evidence="2">Shoot tissue taken approximately 20 cm above the soil surface</tissue>
    </source>
</reference>
<accession>A0A0A9CRT1</accession>
<feature type="compositionally biased region" description="Gly residues" evidence="1">
    <location>
        <begin position="68"/>
        <end position="77"/>
    </location>
</feature>
<evidence type="ECO:0000256" key="1">
    <source>
        <dbReference type="SAM" id="MobiDB-lite"/>
    </source>
</evidence>
<dbReference type="AlphaFoldDB" id="A0A0A9CRT1"/>